<dbReference type="AlphaFoldDB" id="A0A5B7CDS2"/>
<evidence type="ECO:0000256" key="1">
    <source>
        <dbReference type="SAM" id="MobiDB-lite"/>
    </source>
</evidence>
<name>A0A5B7CDS2_PORTR</name>
<gene>
    <name evidence="2" type="primary">AMMECR1L</name>
    <name evidence="2" type="ORF">E2C01_000234</name>
</gene>
<keyword evidence="3" id="KW-1185">Reference proteome</keyword>
<reference evidence="2 3" key="1">
    <citation type="submission" date="2019-05" db="EMBL/GenBank/DDBJ databases">
        <title>Another draft genome of Portunus trituberculatus and its Hox gene families provides insights of decapod evolution.</title>
        <authorList>
            <person name="Jeong J.-H."/>
            <person name="Song I."/>
            <person name="Kim S."/>
            <person name="Choi T."/>
            <person name="Kim D."/>
            <person name="Ryu S."/>
            <person name="Kim W."/>
        </authorList>
    </citation>
    <scope>NUCLEOTIDE SEQUENCE [LARGE SCALE GENOMIC DNA]</scope>
    <source>
        <tissue evidence="2">Muscle</tissue>
    </source>
</reference>
<dbReference type="OrthoDB" id="24630at2759"/>
<protein>
    <submittedName>
        <fullName evidence="2">AMMECR1-like protein</fullName>
    </submittedName>
</protein>
<evidence type="ECO:0000313" key="3">
    <source>
        <dbReference type="Proteomes" id="UP000324222"/>
    </source>
</evidence>
<sequence length="124" mass="13538">MSAGCCGTKKTKLNGGPQMARENQSGIEQQPLRTSIRHCSHSNSTKGQKCGYPYGHLNSSSARNRSVCCYNGTTPTTNGTLRNGLIPIASAEMCFYCFDVLYSHLHNMETPSTPDFTNEPLCLN</sequence>
<organism evidence="2 3">
    <name type="scientific">Portunus trituberculatus</name>
    <name type="common">Swimming crab</name>
    <name type="synonym">Neptunus trituberculatus</name>
    <dbReference type="NCBI Taxonomy" id="210409"/>
    <lineage>
        <taxon>Eukaryota</taxon>
        <taxon>Metazoa</taxon>
        <taxon>Ecdysozoa</taxon>
        <taxon>Arthropoda</taxon>
        <taxon>Crustacea</taxon>
        <taxon>Multicrustacea</taxon>
        <taxon>Malacostraca</taxon>
        <taxon>Eumalacostraca</taxon>
        <taxon>Eucarida</taxon>
        <taxon>Decapoda</taxon>
        <taxon>Pleocyemata</taxon>
        <taxon>Brachyura</taxon>
        <taxon>Eubrachyura</taxon>
        <taxon>Portunoidea</taxon>
        <taxon>Portunidae</taxon>
        <taxon>Portuninae</taxon>
        <taxon>Portunus</taxon>
    </lineage>
</organism>
<feature type="compositionally biased region" description="Polar residues" evidence="1">
    <location>
        <begin position="21"/>
        <end position="32"/>
    </location>
</feature>
<dbReference type="EMBL" id="VSRR010000005">
    <property type="protein sequence ID" value="MPC07669.1"/>
    <property type="molecule type" value="Genomic_DNA"/>
</dbReference>
<comment type="caution">
    <text evidence="2">The sequence shown here is derived from an EMBL/GenBank/DDBJ whole genome shotgun (WGS) entry which is preliminary data.</text>
</comment>
<accession>A0A5B7CDS2</accession>
<proteinExistence type="predicted"/>
<dbReference type="Proteomes" id="UP000324222">
    <property type="component" value="Unassembled WGS sequence"/>
</dbReference>
<evidence type="ECO:0000313" key="2">
    <source>
        <dbReference type="EMBL" id="MPC07669.1"/>
    </source>
</evidence>
<feature type="region of interest" description="Disordered" evidence="1">
    <location>
        <begin position="1"/>
        <end position="32"/>
    </location>
</feature>